<dbReference type="Pfam" id="PF00280">
    <property type="entry name" value="potato_inhibit"/>
    <property type="match status" value="1"/>
</dbReference>
<proteinExistence type="inferred from homology"/>
<dbReference type="InterPro" id="IPR000864">
    <property type="entry name" value="Prot_inh_pot1"/>
</dbReference>
<dbReference type="STRING" id="225164.V4ADV9"/>
<dbReference type="HOGENOM" id="CLU_158942_4_0_1"/>
<evidence type="ECO:0000313" key="5">
    <source>
        <dbReference type="Proteomes" id="UP000030746"/>
    </source>
</evidence>
<organism evidence="4 5">
    <name type="scientific">Lottia gigantea</name>
    <name type="common">Giant owl limpet</name>
    <dbReference type="NCBI Taxonomy" id="225164"/>
    <lineage>
        <taxon>Eukaryota</taxon>
        <taxon>Metazoa</taxon>
        <taxon>Spiralia</taxon>
        <taxon>Lophotrochozoa</taxon>
        <taxon>Mollusca</taxon>
        <taxon>Gastropoda</taxon>
        <taxon>Patellogastropoda</taxon>
        <taxon>Lottioidea</taxon>
        <taxon>Lottiidae</taxon>
        <taxon>Lottia</taxon>
    </lineage>
</organism>
<keyword evidence="2" id="KW-0646">Protease inhibitor</keyword>
<keyword evidence="3" id="KW-0722">Serine protease inhibitor</keyword>
<evidence type="ECO:0000313" key="4">
    <source>
        <dbReference type="EMBL" id="ESP02199.1"/>
    </source>
</evidence>
<dbReference type="InterPro" id="IPR036354">
    <property type="entry name" value="Prot_inh_pot1_sf"/>
</dbReference>
<comment type="similarity">
    <text evidence="1">Belongs to the protease inhibitor I13 (potato type I serine protease inhibitor) family.</text>
</comment>
<dbReference type="PROSITE" id="PS00285">
    <property type="entry name" value="POTATO_INHIBITOR"/>
    <property type="match status" value="1"/>
</dbReference>
<dbReference type="SUPFAM" id="SSF54654">
    <property type="entry name" value="CI-2 family of serine protease inhibitors"/>
    <property type="match status" value="1"/>
</dbReference>
<gene>
    <name evidence="4" type="ORF">LOTGIDRAFT_230585</name>
</gene>
<sequence length="65" mass="7394">MSKTEWPELVGLPAQEAEAKIKEENSNLTVHILPELSPVTMDYREDRVRIFTNAENKVSQVPRTG</sequence>
<keyword evidence="5" id="KW-1185">Reference proteome</keyword>
<evidence type="ECO:0000256" key="2">
    <source>
        <dbReference type="ARBA" id="ARBA00022690"/>
    </source>
</evidence>
<reference evidence="4 5" key="1">
    <citation type="journal article" date="2013" name="Nature">
        <title>Insights into bilaterian evolution from three spiralian genomes.</title>
        <authorList>
            <person name="Simakov O."/>
            <person name="Marletaz F."/>
            <person name="Cho S.J."/>
            <person name="Edsinger-Gonzales E."/>
            <person name="Havlak P."/>
            <person name="Hellsten U."/>
            <person name="Kuo D.H."/>
            <person name="Larsson T."/>
            <person name="Lv J."/>
            <person name="Arendt D."/>
            <person name="Savage R."/>
            <person name="Osoegawa K."/>
            <person name="de Jong P."/>
            <person name="Grimwood J."/>
            <person name="Chapman J.A."/>
            <person name="Shapiro H."/>
            <person name="Aerts A."/>
            <person name="Otillar R.P."/>
            <person name="Terry A.Y."/>
            <person name="Boore J.L."/>
            <person name="Grigoriev I.V."/>
            <person name="Lindberg D.R."/>
            <person name="Seaver E.C."/>
            <person name="Weisblat D.A."/>
            <person name="Putnam N.H."/>
            <person name="Rokhsar D.S."/>
        </authorList>
    </citation>
    <scope>NUCLEOTIDE SEQUENCE [LARGE SCALE GENOMIC DNA]</scope>
</reference>
<evidence type="ECO:0000256" key="1">
    <source>
        <dbReference type="ARBA" id="ARBA00008210"/>
    </source>
</evidence>
<protein>
    <recommendedName>
        <fullName evidence="6">Subtilisin inhibitor domain-containing protein</fullName>
    </recommendedName>
</protein>
<dbReference type="CTD" id="20248342"/>
<dbReference type="PANTHER" id="PTHR33091:SF29">
    <property type="entry name" value="SUBTILISIN INHIBITOR 1"/>
    <property type="match status" value="1"/>
</dbReference>
<dbReference type="KEGG" id="lgi:LOTGIDRAFT_230585"/>
<name>V4ADV9_LOTGI</name>
<evidence type="ECO:0008006" key="6">
    <source>
        <dbReference type="Google" id="ProtNLM"/>
    </source>
</evidence>
<dbReference type="RefSeq" id="XP_009047357.1">
    <property type="nucleotide sequence ID" value="XM_009049109.1"/>
</dbReference>
<dbReference type="GO" id="GO:0009611">
    <property type="term" value="P:response to wounding"/>
    <property type="evidence" value="ECO:0007669"/>
    <property type="project" value="InterPro"/>
</dbReference>
<dbReference type="PANTHER" id="PTHR33091">
    <property type="entry name" value="PROTEIN, PUTATIVE, EXPRESSED-RELATED"/>
    <property type="match status" value="1"/>
</dbReference>
<evidence type="ECO:0000256" key="3">
    <source>
        <dbReference type="ARBA" id="ARBA00022900"/>
    </source>
</evidence>
<dbReference type="OMA" id="KQSWPEC"/>
<dbReference type="Proteomes" id="UP000030746">
    <property type="component" value="Unassembled WGS sequence"/>
</dbReference>
<dbReference type="MEROPS" id="I13.007"/>
<dbReference type="Gene3D" id="3.30.10.10">
    <property type="entry name" value="Trypsin Inhibitor V, subunit A"/>
    <property type="match status" value="1"/>
</dbReference>
<dbReference type="OrthoDB" id="10013825at2759"/>
<dbReference type="GeneID" id="20248342"/>
<dbReference type="AlphaFoldDB" id="V4ADV9"/>
<dbReference type="PRINTS" id="PR00292">
    <property type="entry name" value="POTATOINHBTR"/>
</dbReference>
<dbReference type="GO" id="GO:0004867">
    <property type="term" value="F:serine-type endopeptidase inhibitor activity"/>
    <property type="evidence" value="ECO:0007669"/>
    <property type="project" value="UniProtKB-KW"/>
</dbReference>
<accession>V4ADV9</accession>
<dbReference type="EMBL" id="KB200329">
    <property type="protein sequence ID" value="ESP02199.1"/>
    <property type="molecule type" value="Genomic_DNA"/>
</dbReference>